<proteinExistence type="inferred from homology"/>
<keyword evidence="4 10" id="KW-1003">Cell membrane</keyword>
<keyword evidence="14" id="KW-1185">Reference proteome</keyword>
<evidence type="ECO:0000256" key="11">
    <source>
        <dbReference type="SAM" id="MobiDB-lite"/>
    </source>
</evidence>
<keyword evidence="3 9" id="KW-0813">Transport</keyword>
<dbReference type="GO" id="GO:0005315">
    <property type="term" value="F:phosphate transmembrane transporter activity"/>
    <property type="evidence" value="ECO:0007669"/>
    <property type="project" value="InterPro"/>
</dbReference>
<dbReference type="Proteomes" id="UP000675163">
    <property type="component" value="Unassembled WGS sequence"/>
</dbReference>
<organism evidence="13 14">
    <name type="scientific">Leucobacter exalbidus</name>
    <dbReference type="NCBI Taxonomy" id="662960"/>
    <lineage>
        <taxon>Bacteria</taxon>
        <taxon>Bacillati</taxon>
        <taxon>Actinomycetota</taxon>
        <taxon>Actinomycetes</taxon>
        <taxon>Micrococcales</taxon>
        <taxon>Microbacteriaceae</taxon>
        <taxon>Leucobacter</taxon>
    </lineage>
</organism>
<gene>
    <name evidence="13" type="ORF">JOF28_002390</name>
</gene>
<evidence type="ECO:0000313" key="13">
    <source>
        <dbReference type="EMBL" id="MBP1327158.1"/>
    </source>
</evidence>
<comment type="subcellular location">
    <subcellularLocation>
        <location evidence="1 9">Cell membrane</location>
        <topology evidence="1 9">Multi-pass membrane protein</topology>
    </subcellularLocation>
</comment>
<dbReference type="PANTHER" id="PTHR30425">
    <property type="entry name" value="PHOSPHATE TRANSPORT SYSTEM PERMEASE PROTEIN PST"/>
    <property type="match status" value="1"/>
</dbReference>
<feature type="domain" description="ABC transmembrane type-1" evidence="12">
    <location>
        <begin position="102"/>
        <end position="329"/>
    </location>
</feature>
<evidence type="ECO:0000256" key="1">
    <source>
        <dbReference type="ARBA" id="ARBA00004651"/>
    </source>
</evidence>
<comment type="similarity">
    <text evidence="2 10">Belongs to the binding-protein-dependent transport system permease family. CysTW subfamily.</text>
</comment>
<dbReference type="GO" id="GO:0005886">
    <property type="term" value="C:plasma membrane"/>
    <property type="evidence" value="ECO:0007669"/>
    <property type="project" value="UniProtKB-SubCell"/>
</dbReference>
<evidence type="ECO:0000256" key="2">
    <source>
        <dbReference type="ARBA" id="ARBA00007069"/>
    </source>
</evidence>
<dbReference type="Pfam" id="PF00528">
    <property type="entry name" value="BPD_transp_1"/>
    <property type="match status" value="1"/>
</dbReference>
<feature type="transmembrane region" description="Helical" evidence="9">
    <location>
        <begin position="94"/>
        <end position="127"/>
    </location>
</feature>
<keyword evidence="5 10" id="KW-0592">Phosphate transport</keyword>
<feature type="transmembrane region" description="Helical" evidence="9">
    <location>
        <begin position="53"/>
        <end position="74"/>
    </location>
</feature>
<evidence type="ECO:0000313" key="14">
    <source>
        <dbReference type="Proteomes" id="UP000675163"/>
    </source>
</evidence>
<keyword evidence="7 9" id="KW-1133">Transmembrane helix</keyword>
<accession>A0A940PPX3</accession>
<evidence type="ECO:0000256" key="10">
    <source>
        <dbReference type="RuleBase" id="RU363054"/>
    </source>
</evidence>
<dbReference type="CDD" id="cd06261">
    <property type="entry name" value="TM_PBP2"/>
    <property type="match status" value="1"/>
</dbReference>
<feature type="region of interest" description="Disordered" evidence="11">
    <location>
        <begin position="1"/>
        <end position="33"/>
    </location>
</feature>
<protein>
    <recommendedName>
        <fullName evidence="10">Phosphate transport system permease protein</fullName>
    </recommendedName>
</protein>
<evidence type="ECO:0000256" key="4">
    <source>
        <dbReference type="ARBA" id="ARBA00022475"/>
    </source>
</evidence>
<dbReference type="SUPFAM" id="SSF161098">
    <property type="entry name" value="MetI-like"/>
    <property type="match status" value="1"/>
</dbReference>
<dbReference type="InterPro" id="IPR051124">
    <property type="entry name" value="Phosphate_Transport_Permease"/>
</dbReference>
<keyword evidence="8 9" id="KW-0472">Membrane</keyword>
<evidence type="ECO:0000256" key="7">
    <source>
        <dbReference type="ARBA" id="ARBA00022989"/>
    </source>
</evidence>
<dbReference type="Gene3D" id="1.10.3720.10">
    <property type="entry name" value="MetI-like"/>
    <property type="match status" value="1"/>
</dbReference>
<dbReference type="PANTHER" id="PTHR30425:SF1">
    <property type="entry name" value="PHOSPHATE TRANSPORT SYSTEM PERMEASE PROTEIN PSTC"/>
    <property type="match status" value="1"/>
</dbReference>
<dbReference type="NCBIfam" id="TIGR02138">
    <property type="entry name" value="phosphate_pstC"/>
    <property type="match status" value="1"/>
</dbReference>
<dbReference type="AlphaFoldDB" id="A0A940PPX3"/>
<evidence type="ECO:0000256" key="6">
    <source>
        <dbReference type="ARBA" id="ARBA00022692"/>
    </source>
</evidence>
<comment type="caution">
    <text evidence="13">The sequence shown here is derived from an EMBL/GenBank/DDBJ whole genome shotgun (WGS) entry which is preliminary data.</text>
</comment>
<evidence type="ECO:0000256" key="9">
    <source>
        <dbReference type="RuleBase" id="RU363032"/>
    </source>
</evidence>
<feature type="transmembrane region" description="Helical" evidence="9">
    <location>
        <begin position="139"/>
        <end position="159"/>
    </location>
</feature>
<evidence type="ECO:0000256" key="5">
    <source>
        <dbReference type="ARBA" id="ARBA00022592"/>
    </source>
</evidence>
<feature type="transmembrane region" description="Helical" evidence="9">
    <location>
        <begin position="262"/>
        <end position="281"/>
    </location>
</feature>
<name>A0A940PPX3_9MICO</name>
<evidence type="ECO:0000256" key="8">
    <source>
        <dbReference type="ARBA" id="ARBA00023136"/>
    </source>
</evidence>
<comment type="function">
    <text evidence="10">Part of the binding-protein-dependent transport system for phosphate; probably responsible for the translocation of the substrate across the membrane.</text>
</comment>
<dbReference type="GO" id="GO:0006817">
    <property type="term" value="P:phosphate ion transport"/>
    <property type="evidence" value="ECO:0007669"/>
    <property type="project" value="UniProtKB-KW"/>
</dbReference>
<sequence>MTHSTATPSGATPTGTSPAGATPPGDPSPNTLRASASRSKTVLSIGDRVFSRAAVFAGSMILVTLGAVALFLIVRSIPAFNATNETASLLTSNFWSYVGPLVFGTVWAAALALLFALPLSIGIALFISHFAPRRLAQLLGYIVDLLAAVPSVVFGLWGIGVLAPTIRPVYVWLNDNLGWIPLFGGVVSGTGRTILTAAIVLAVMILPIMTAICREVFLQAPKLQEEAALALGATRWEMIKLAVLPFGRPGIVSAAMLGLGRALGETMAVAMVLSATGLVSLKLLTSENPSTIAANIALSFPEAYGENINILIATGLILFIVTFLVNALARWIVSRRAEFQEAN</sequence>
<feature type="transmembrane region" description="Helical" evidence="9">
    <location>
        <begin position="308"/>
        <end position="329"/>
    </location>
</feature>
<keyword evidence="6 9" id="KW-0812">Transmembrane</keyword>
<feature type="compositionally biased region" description="Low complexity" evidence="11">
    <location>
        <begin position="1"/>
        <end position="23"/>
    </location>
</feature>
<dbReference type="EMBL" id="JAFIDA010000001">
    <property type="protein sequence ID" value="MBP1327158.1"/>
    <property type="molecule type" value="Genomic_DNA"/>
</dbReference>
<dbReference type="PROSITE" id="PS50928">
    <property type="entry name" value="ABC_TM1"/>
    <property type="match status" value="1"/>
</dbReference>
<dbReference type="InterPro" id="IPR035906">
    <property type="entry name" value="MetI-like_sf"/>
</dbReference>
<reference evidence="13" key="1">
    <citation type="submission" date="2021-02" db="EMBL/GenBank/DDBJ databases">
        <title>Sequencing the genomes of 1000 actinobacteria strains.</title>
        <authorList>
            <person name="Klenk H.-P."/>
        </authorList>
    </citation>
    <scope>NUCLEOTIDE SEQUENCE</scope>
    <source>
        <strain evidence="13">DSM 22850</strain>
    </source>
</reference>
<evidence type="ECO:0000256" key="3">
    <source>
        <dbReference type="ARBA" id="ARBA00022448"/>
    </source>
</evidence>
<dbReference type="InterPro" id="IPR011864">
    <property type="entry name" value="Phosphate_PstC"/>
</dbReference>
<feature type="transmembrane region" description="Helical" evidence="9">
    <location>
        <begin position="179"/>
        <end position="206"/>
    </location>
</feature>
<evidence type="ECO:0000259" key="12">
    <source>
        <dbReference type="PROSITE" id="PS50928"/>
    </source>
</evidence>
<dbReference type="InterPro" id="IPR000515">
    <property type="entry name" value="MetI-like"/>
</dbReference>